<comment type="caution">
    <text evidence="2">The sequence shown here is derived from an EMBL/GenBank/DDBJ whole genome shotgun (WGS) entry which is preliminary data.</text>
</comment>
<keyword evidence="3" id="KW-1185">Reference proteome</keyword>
<dbReference type="EMBL" id="VLKZ01000002">
    <property type="protein sequence ID" value="TWI59210.1"/>
    <property type="molecule type" value="Genomic_DNA"/>
</dbReference>
<evidence type="ECO:0000256" key="1">
    <source>
        <dbReference type="SAM" id="MobiDB-lite"/>
    </source>
</evidence>
<organism evidence="2 3">
    <name type="scientific">Halalkalibacter nanhaiisediminis</name>
    <dbReference type="NCBI Taxonomy" id="688079"/>
    <lineage>
        <taxon>Bacteria</taxon>
        <taxon>Bacillati</taxon>
        <taxon>Bacillota</taxon>
        <taxon>Bacilli</taxon>
        <taxon>Bacillales</taxon>
        <taxon>Bacillaceae</taxon>
        <taxon>Halalkalibacter</taxon>
    </lineage>
</organism>
<gene>
    <name evidence="2" type="ORF">IQ10_00923</name>
</gene>
<dbReference type="Proteomes" id="UP000315711">
    <property type="component" value="Unassembled WGS sequence"/>
</dbReference>
<evidence type="ECO:0000313" key="3">
    <source>
        <dbReference type="Proteomes" id="UP000315711"/>
    </source>
</evidence>
<proteinExistence type="predicted"/>
<reference evidence="2 3" key="1">
    <citation type="journal article" date="2015" name="Stand. Genomic Sci.">
        <title>Genomic Encyclopedia of Bacterial and Archaeal Type Strains, Phase III: the genomes of soil and plant-associated and newly described type strains.</title>
        <authorList>
            <person name="Whitman W.B."/>
            <person name="Woyke T."/>
            <person name="Klenk H.P."/>
            <person name="Zhou Y."/>
            <person name="Lilburn T.G."/>
            <person name="Beck B.J."/>
            <person name="De Vos P."/>
            <person name="Vandamme P."/>
            <person name="Eisen J.A."/>
            <person name="Garrity G."/>
            <person name="Hugenholtz P."/>
            <person name="Kyrpides N.C."/>
        </authorList>
    </citation>
    <scope>NUCLEOTIDE SEQUENCE [LARGE SCALE GENOMIC DNA]</scope>
    <source>
        <strain evidence="2 3">CGMCC 1.10116</strain>
    </source>
</reference>
<dbReference type="RefSeq" id="WP_144449283.1">
    <property type="nucleotide sequence ID" value="NZ_VLKZ01000002.1"/>
</dbReference>
<dbReference type="Pfam" id="PF13113">
    <property type="entry name" value="DUF3970"/>
    <property type="match status" value="1"/>
</dbReference>
<feature type="region of interest" description="Disordered" evidence="1">
    <location>
        <begin position="36"/>
        <end position="59"/>
    </location>
</feature>
<dbReference type="InterPro" id="IPR025088">
    <property type="entry name" value="DUF3970"/>
</dbReference>
<feature type="compositionally biased region" description="Basic and acidic residues" evidence="1">
    <location>
        <begin position="47"/>
        <end position="59"/>
    </location>
</feature>
<name>A0A562QSQ1_9BACI</name>
<protein>
    <submittedName>
        <fullName evidence="2">Uncharacterized protein DUF3970</fullName>
    </submittedName>
</protein>
<accession>A0A562QSQ1</accession>
<dbReference type="OrthoDB" id="2939385at2"/>
<evidence type="ECO:0000313" key="2">
    <source>
        <dbReference type="EMBL" id="TWI59210.1"/>
    </source>
</evidence>
<sequence length="59" mass="7078">MRVRINPRDEQELALIRKRGETITFLRITNVSDIRDSTRSNNPKYKNSKELTRYLDVKK</sequence>
<dbReference type="AlphaFoldDB" id="A0A562QSQ1"/>